<dbReference type="GO" id="GO:0005634">
    <property type="term" value="C:nucleus"/>
    <property type="evidence" value="ECO:0007669"/>
    <property type="project" value="TreeGrafter"/>
</dbReference>
<reference evidence="3" key="1">
    <citation type="journal article" date="2018" name="Gigascience">
        <title>Genome assembly of the Pink Ipe (Handroanthus impetiginosus, Bignoniaceae), a highly valued, ecologically keystone Neotropical timber forest tree.</title>
        <authorList>
            <person name="Silva-Junior O.B."/>
            <person name="Grattapaglia D."/>
            <person name="Novaes E."/>
            <person name="Collevatti R.G."/>
        </authorList>
    </citation>
    <scope>NUCLEOTIDE SEQUENCE [LARGE SCALE GENOMIC DNA]</scope>
    <source>
        <strain evidence="3">cv. UFG-1</strain>
    </source>
</reference>
<feature type="compositionally biased region" description="Low complexity" evidence="1">
    <location>
        <begin position="66"/>
        <end position="81"/>
    </location>
</feature>
<name>A0A2G9GGC0_9LAMI</name>
<evidence type="ECO:0000313" key="2">
    <source>
        <dbReference type="EMBL" id="PIN04060.1"/>
    </source>
</evidence>
<dbReference type="GO" id="GO:2000022">
    <property type="term" value="P:regulation of jasmonic acid mediated signaling pathway"/>
    <property type="evidence" value="ECO:0007669"/>
    <property type="project" value="TreeGrafter"/>
</dbReference>
<dbReference type="AlphaFoldDB" id="A0A2G9GGC0"/>
<gene>
    <name evidence="2" type="ORF">CDL12_23407</name>
</gene>
<keyword evidence="3" id="KW-1185">Reference proteome</keyword>
<organism evidence="2 3">
    <name type="scientific">Handroanthus impetiginosus</name>
    <dbReference type="NCBI Taxonomy" id="429701"/>
    <lineage>
        <taxon>Eukaryota</taxon>
        <taxon>Viridiplantae</taxon>
        <taxon>Streptophyta</taxon>
        <taxon>Embryophyta</taxon>
        <taxon>Tracheophyta</taxon>
        <taxon>Spermatophyta</taxon>
        <taxon>Magnoliopsida</taxon>
        <taxon>eudicotyledons</taxon>
        <taxon>Gunneridae</taxon>
        <taxon>Pentapetalae</taxon>
        <taxon>asterids</taxon>
        <taxon>lamiids</taxon>
        <taxon>Lamiales</taxon>
        <taxon>Bignoniaceae</taxon>
        <taxon>Crescentiina</taxon>
        <taxon>Tabebuia alliance</taxon>
        <taxon>Handroanthus</taxon>
    </lineage>
</organism>
<dbReference type="PANTHER" id="PTHR33077">
    <property type="entry name" value="PROTEIN TIFY 4A-RELATED-RELATED"/>
    <property type="match status" value="1"/>
</dbReference>
<comment type="caution">
    <text evidence="2">The sequence shown here is derived from an EMBL/GenBank/DDBJ whole genome shotgun (WGS) entry which is preliminary data.</text>
</comment>
<dbReference type="STRING" id="429701.A0A2G9GGC0"/>
<dbReference type="GO" id="GO:0009611">
    <property type="term" value="P:response to wounding"/>
    <property type="evidence" value="ECO:0007669"/>
    <property type="project" value="TreeGrafter"/>
</dbReference>
<protein>
    <submittedName>
        <fullName evidence="2">Uncharacterized protein</fullName>
    </submittedName>
</protein>
<dbReference type="PANTHER" id="PTHR33077:SF17">
    <property type="entry name" value="PROTEIN TIFY 5B"/>
    <property type="match status" value="1"/>
</dbReference>
<dbReference type="OrthoDB" id="782771at2759"/>
<dbReference type="InterPro" id="IPR040390">
    <property type="entry name" value="TIFY/JAZ"/>
</dbReference>
<dbReference type="EMBL" id="NKXS01005289">
    <property type="protein sequence ID" value="PIN04060.1"/>
    <property type="molecule type" value="Genomic_DNA"/>
</dbReference>
<sequence>MKRNCNLELWLATPSVFSHSSDHNGGYNYMLDLEDPSPNEKQKLTIFYNARAIISLAGRETEDQKSSNSSGSEPSSPAINSLISSPTKVLSMKRSLQRFLQKRKTRAQAISPYPSRVRVV</sequence>
<evidence type="ECO:0000256" key="1">
    <source>
        <dbReference type="SAM" id="MobiDB-lite"/>
    </source>
</evidence>
<dbReference type="Pfam" id="PF09425">
    <property type="entry name" value="Jas_motif"/>
    <property type="match status" value="1"/>
</dbReference>
<dbReference type="InterPro" id="IPR018467">
    <property type="entry name" value="CCT_CS"/>
</dbReference>
<dbReference type="Proteomes" id="UP000231279">
    <property type="component" value="Unassembled WGS sequence"/>
</dbReference>
<evidence type="ECO:0000313" key="3">
    <source>
        <dbReference type="Proteomes" id="UP000231279"/>
    </source>
</evidence>
<accession>A0A2G9GGC0</accession>
<proteinExistence type="predicted"/>
<dbReference type="GO" id="GO:0031347">
    <property type="term" value="P:regulation of defense response"/>
    <property type="evidence" value="ECO:0007669"/>
    <property type="project" value="TreeGrafter"/>
</dbReference>
<feature type="region of interest" description="Disordered" evidence="1">
    <location>
        <begin position="59"/>
        <end position="84"/>
    </location>
</feature>